<organism evidence="2 3">
    <name type="scientific">Gordonia iterans</name>
    <dbReference type="NCBI Taxonomy" id="1004901"/>
    <lineage>
        <taxon>Bacteria</taxon>
        <taxon>Bacillati</taxon>
        <taxon>Actinomycetota</taxon>
        <taxon>Actinomycetes</taxon>
        <taxon>Mycobacteriales</taxon>
        <taxon>Gordoniaceae</taxon>
        <taxon>Gordonia</taxon>
    </lineage>
</organism>
<keyword evidence="1" id="KW-0812">Transmembrane</keyword>
<proteinExistence type="predicted"/>
<evidence type="ECO:0000256" key="1">
    <source>
        <dbReference type="SAM" id="Phobius"/>
    </source>
</evidence>
<accession>A0A2S0KD79</accession>
<keyword evidence="1" id="KW-1133">Transmembrane helix</keyword>
<evidence type="ECO:0000313" key="2">
    <source>
        <dbReference type="EMBL" id="AVL99629.1"/>
    </source>
</evidence>
<evidence type="ECO:0000313" key="3">
    <source>
        <dbReference type="Proteomes" id="UP000239814"/>
    </source>
</evidence>
<keyword evidence="3" id="KW-1185">Reference proteome</keyword>
<feature type="transmembrane region" description="Helical" evidence="1">
    <location>
        <begin position="78"/>
        <end position="103"/>
    </location>
</feature>
<feature type="transmembrane region" description="Helical" evidence="1">
    <location>
        <begin position="115"/>
        <end position="135"/>
    </location>
</feature>
<sequence>MTAPYAESAPGPVRPRAGNGTGLSTPARILDLLGVVLLLAVQVVVALLGALVALLQGLNRTYCSTRPDDGYTPCGSGGYIDAGVAIALGSGAVIALAVLAVVIVRASGGRLTWRIAALAIPAQLACAVLGVVIAAQSGPL</sequence>
<dbReference type="EMBL" id="CP027433">
    <property type="protein sequence ID" value="AVL99629.1"/>
    <property type="molecule type" value="Genomic_DNA"/>
</dbReference>
<protein>
    <submittedName>
        <fullName evidence="2">Uncharacterized protein</fullName>
    </submittedName>
</protein>
<dbReference type="Proteomes" id="UP000239814">
    <property type="component" value="Chromosome"/>
</dbReference>
<feature type="transmembrane region" description="Helical" evidence="1">
    <location>
        <begin position="32"/>
        <end position="58"/>
    </location>
</feature>
<name>A0A2S0KD79_9ACTN</name>
<dbReference type="AlphaFoldDB" id="A0A2S0KD79"/>
<dbReference type="KEGG" id="git:C6V83_04365"/>
<dbReference type="RefSeq" id="WP_105941364.1">
    <property type="nucleotide sequence ID" value="NZ_CP027433.1"/>
</dbReference>
<keyword evidence="1" id="KW-0472">Membrane</keyword>
<reference evidence="2 3" key="1">
    <citation type="submission" date="2018-03" db="EMBL/GenBank/DDBJ databases">
        <title>Characteristics and genome of n-alkane degrading marine bacteria Gordonia iterans isolated from crude oil contaminated in Tae-an, South Korea.</title>
        <authorList>
            <person name="Lee S.-S."/>
            <person name="Kim H."/>
        </authorList>
    </citation>
    <scope>NUCLEOTIDE SEQUENCE [LARGE SCALE GENOMIC DNA]</scope>
    <source>
        <strain evidence="2 3">Co17</strain>
    </source>
</reference>
<gene>
    <name evidence="2" type="ORF">C6V83_04365</name>
</gene>